<dbReference type="InterPro" id="IPR046920">
    <property type="entry name" value="ABC-3C_CTD1"/>
</dbReference>
<dbReference type="OrthoDB" id="9149748at2"/>
<evidence type="ECO:0000313" key="2">
    <source>
        <dbReference type="EMBL" id="PRZ22819.1"/>
    </source>
</evidence>
<reference evidence="4" key="2">
    <citation type="submission" date="2016-11" db="EMBL/GenBank/DDBJ databases">
        <authorList>
            <person name="Varghese N."/>
            <person name="Submissions S."/>
        </authorList>
    </citation>
    <scope>NUCLEOTIDE SEQUENCE [LARGE SCALE GENOMIC DNA]</scope>
    <source>
        <strain evidence="4">DSM 19729</strain>
    </source>
</reference>
<dbReference type="Proteomes" id="UP000184384">
    <property type="component" value="Unassembled WGS sequence"/>
</dbReference>
<evidence type="ECO:0000259" key="1">
    <source>
        <dbReference type="Pfam" id="PF20276"/>
    </source>
</evidence>
<protein>
    <recommendedName>
        <fullName evidence="1">ABC-three component systems C-terminal domain-containing protein</fullName>
    </recommendedName>
</protein>
<reference evidence="2 5" key="3">
    <citation type="submission" date="2018-03" db="EMBL/GenBank/DDBJ databases">
        <title>Genomic Encyclopedia of Archaeal and Bacterial Type Strains, Phase II (KMG-II): from individual species to whole genera.</title>
        <authorList>
            <person name="Goeker M."/>
        </authorList>
    </citation>
    <scope>NUCLEOTIDE SEQUENCE [LARGE SCALE GENOMIC DNA]</scope>
    <source>
        <strain evidence="2 5">DSM 17797</strain>
    </source>
</reference>
<dbReference type="EMBL" id="FQWO01000010">
    <property type="protein sequence ID" value="SHH27407.1"/>
    <property type="molecule type" value="Genomic_DNA"/>
</dbReference>
<organism evidence="3 4">
    <name type="scientific">Flavobacterium granuli</name>
    <dbReference type="NCBI Taxonomy" id="280093"/>
    <lineage>
        <taxon>Bacteria</taxon>
        <taxon>Pseudomonadati</taxon>
        <taxon>Bacteroidota</taxon>
        <taxon>Flavobacteriia</taxon>
        <taxon>Flavobacteriales</taxon>
        <taxon>Flavobacteriaceae</taxon>
        <taxon>Flavobacterium</taxon>
    </lineage>
</organism>
<dbReference type="AlphaFoldDB" id="A0A1M5RM44"/>
<dbReference type="STRING" id="280093.SAMN05443373_11055"/>
<keyword evidence="5" id="KW-1185">Reference proteome</keyword>
<evidence type="ECO:0000313" key="3">
    <source>
        <dbReference type="EMBL" id="SHH27407.1"/>
    </source>
</evidence>
<gene>
    <name evidence="2" type="ORF">BC624_10667</name>
    <name evidence="3" type="ORF">SAMN05443373_11055</name>
</gene>
<sequence>MSQLGDINEEEVHSAISTWSGFVYQGKVALYQTLKIFNGNDEAQNYSLQLDSLEDFAILHAEVIKSIHQVKAVKNTYYSGYESAFKQLIKKTVSYNCSVAIFHLAKSIHDKTVAFIEAAHPPMKICMYGTDSHCSLENIDSFIEKEIGIYYSKNFNSYIWKLSPHYLKTSRHFLENIILTKVIQIHSIIHQNKKSENKAAYTETIAFNDFKSILDQDNLNESFNPDYYLHLTKGDLNRYYQEYCIELDDTDISEDEKQKLENYIIEINDLNDSELVQLIRNIMPNRSFKFDSISDYKDNNIQKTEFKRGFCKILHHLRFFNGTVKNDFVWICDEKSRSFPTVICDGEDFKNDVCRDIIKNIKNTDLEIPYASHNLITSSINIESLHSEINNIIDVEENDPAILKNYTRITAWGKVSLIKLTDAKLKLNENNS</sequence>
<dbReference type="Pfam" id="PF20276">
    <property type="entry name" value="CTD1"/>
    <property type="match status" value="1"/>
</dbReference>
<reference evidence="3" key="1">
    <citation type="submission" date="2016-11" db="EMBL/GenBank/DDBJ databases">
        <authorList>
            <person name="Jaros S."/>
            <person name="Januszkiewicz K."/>
            <person name="Wedrychowicz H."/>
        </authorList>
    </citation>
    <scope>NUCLEOTIDE SEQUENCE [LARGE SCALE GENOMIC DNA]</scope>
    <source>
        <strain evidence="3">DSM 19729</strain>
    </source>
</reference>
<feature type="domain" description="ABC-three component systems C-terminal" evidence="1">
    <location>
        <begin position="131"/>
        <end position="379"/>
    </location>
</feature>
<proteinExistence type="predicted"/>
<dbReference type="RefSeq" id="WP_072944947.1">
    <property type="nucleotide sequence ID" value="NZ_FQWO01000010.1"/>
</dbReference>
<dbReference type="EMBL" id="PVUB01000006">
    <property type="protein sequence ID" value="PRZ22819.1"/>
    <property type="molecule type" value="Genomic_DNA"/>
</dbReference>
<accession>A0A1M5RM44</accession>
<evidence type="ECO:0000313" key="5">
    <source>
        <dbReference type="Proteomes" id="UP000237771"/>
    </source>
</evidence>
<evidence type="ECO:0000313" key="4">
    <source>
        <dbReference type="Proteomes" id="UP000184384"/>
    </source>
</evidence>
<name>A0A1M5RM44_9FLAO</name>
<dbReference type="Proteomes" id="UP000237771">
    <property type="component" value="Unassembled WGS sequence"/>
</dbReference>